<keyword evidence="6" id="KW-0256">Endoplasmic reticulum</keyword>
<evidence type="ECO:0000313" key="14">
    <source>
        <dbReference type="Proteomes" id="UP000051530"/>
    </source>
</evidence>
<organism evidence="13 14">
    <name type="scientific">Pseudoloma neurophilia</name>
    <dbReference type="NCBI Taxonomy" id="146866"/>
    <lineage>
        <taxon>Eukaryota</taxon>
        <taxon>Fungi</taxon>
        <taxon>Fungi incertae sedis</taxon>
        <taxon>Microsporidia</taxon>
        <taxon>Pseudoloma</taxon>
    </lineage>
</organism>
<sequence length="241" mass="27914">MPHSKYLSLLRKLPITECILNNDRRVQVFRGEDAYQMLKQNLLAQQPADSFNLSDKLSNKNNEQKKIKPSDDQSSIKSNSLQNNMQNSAQTDHAIQIILNDLINSEQIVRCTVNKKNVTLNLSKTFNKKDSYILVEEEHSFLQLIISIVLILLILSLVLFQIWPNQIKSKVSLIIYPIILFFIFIGLLGVIRLIIFSITYFTHQPGIWLFPNLFADVGFIDSFLPVWCWHGEDVRHTKKDE</sequence>
<evidence type="ECO:0000313" key="13">
    <source>
        <dbReference type="EMBL" id="KRH92641.1"/>
    </source>
</evidence>
<proteinExistence type="inferred from homology"/>
<dbReference type="PANTHER" id="PTHR12443:SF9">
    <property type="entry name" value="TRANSLOCATION PROTEIN SEC62"/>
    <property type="match status" value="1"/>
</dbReference>
<dbReference type="EMBL" id="LGUB01000777">
    <property type="protein sequence ID" value="KRH92641.1"/>
    <property type="molecule type" value="Genomic_DNA"/>
</dbReference>
<dbReference type="GO" id="GO:0031204">
    <property type="term" value="P:post-translational protein targeting to membrane, translocation"/>
    <property type="evidence" value="ECO:0007669"/>
    <property type="project" value="TreeGrafter"/>
</dbReference>
<evidence type="ECO:0000256" key="1">
    <source>
        <dbReference type="ARBA" id="ARBA00004477"/>
    </source>
</evidence>
<name>A0A0R0M0W2_9MICR</name>
<dbReference type="Proteomes" id="UP000051530">
    <property type="component" value="Unassembled WGS sequence"/>
</dbReference>
<evidence type="ECO:0000256" key="4">
    <source>
        <dbReference type="ARBA" id="ARBA00022448"/>
    </source>
</evidence>
<comment type="similarity">
    <text evidence="2">Belongs to the SEC62 family.</text>
</comment>
<dbReference type="OrthoDB" id="200187at2759"/>
<feature type="transmembrane region" description="Helical" evidence="12">
    <location>
        <begin position="141"/>
        <end position="162"/>
    </location>
</feature>
<keyword evidence="8 12" id="KW-1133">Transmembrane helix</keyword>
<accession>A0A0R0M0W2</accession>
<reference evidence="13 14" key="1">
    <citation type="submission" date="2015-07" db="EMBL/GenBank/DDBJ databases">
        <title>The genome of Pseudoloma neurophilia, a relevant intracellular parasite of the zebrafish.</title>
        <authorList>
            <person name="Ndikumana S."/>
            <person name="Pelin A."/>
            <person name="Sanders J."/>
            <person name="Corradi N."/>
        </authorList>
    </citation>
    <scope>NUCLEOTIDE SEQUENCE [LARGE SCALE GENOMIC DNA]</scope>
    <source>
        <strain evidence="13 14">MK1</strain>
    </source>
</reference>
<keyword evidence="7" id="KW-0653">Protein transport</keyword>
<evidence type="ECO:0000256" key="12">
    <source>
        <dbReference type="SAM" id="Phobius"/>
    </source>
</evidence>
<comment type="caution">
    <text evidence="13">The sequence shown here is derived from an EMBL/GenBank/DDBJ whole genome shotgun (WGS) entry which is preliminary data.</text>
</comment>
<dbReference type="InterPro" id="IPR004728">
    <property type="entry name" value="Sec62"/>
</dbReference>
<dbReference type="GO" id="GO:0005789">
    <property type="term" value="C:endoplasmic reticulum membrane"/>
    <property type="evidence" value="ECO:0007669"/>
    <property type="project" value="UniProtKB-SubCell"/>
</dbReference>
<evidence type="ECO:0000256" key="5">
    <source>
        <dbReference type="ARBA" id="ARBA00022692"/>
    </source>
</evidence>
<feature type="compositionally biased region" description="Basic and acidic residues" evidence="11">
    <location>
        <begin position="62"/>
        <end position="71"/>
    </location>
</feature>
<keyword evidence="4" id="KW-0813">Transport</keyword>
<keyword evidence="5 12" id="KW-0812">Transmembrane</keyword>
<protein>
    <recommendedName>
        <fullName evidence="3">Translocation protein SEC62</fullName>
    </recommendedName>
</protein>
<evidence type="ECO:0000256" key="10">
    <source>
        <dbReference type="ARBA" id="ARBA00023136"/>
    </source>
</evidence>
<gene>
    <name evidence="13" type="ORF">M153_3821000627</name>
</gene>
<keyword evidence="9" id="KW-0811">Translocation</keyword>
<evidence type="ECO:0000256" key="3">
    <source>
        <dbReference type="ARBA" id="ARBA00021257"/>
    </source>
</evidence>
<feature type="transmembrane region" description="Helical" evidence="12">
    <location>
        <begin position="174"/>
        <end position="201"/>
    </location>
</feature>
<evidence type="ECO:0000256" key="8">
    <source>
        <dbReference type="ARBA" id="ARBA00022989"/>
    </source>
</evidence>
<dbReference type="Pfam" id="PF03839">
    <property type="entry name" value="Sec62"/>
    <property type="match status" value="1"/>
</dbReference>
<evidence type="ECO:0000256" key="6">
    <source>
        <dbReference type="ARBA" id="ARBA00022824"/>
    </source>
</evidence>
<evidence type="ECO:0000256" key="2">
    <source>
        <dbReference type="ARBA" id="ARBA00010604"/>
    </source>
</evidence>
<evidence type="ECO:0000256" key="11">
    <source>
        <dbReference type="SAM" id="MobiDB-lite"/>
    </source>
</evidence>
<dbReference type="VEuPathDB" id="MicrosporidiaDB:M153_3821000627"/>
<dbReference type="AlphaFoldDB" id="A0A0R0M0W2"/>
<evidence type="ECO:0000256" key="7">
    <source>
        <dbReference type="ARBA" id="ARBA00022927"/>
    </source>
</evidence>
<feature type="region of interest" description="Disordered" evidence="11">
    <location>
        <begin position="53"/>
        <end position="79"/>
    </location>
</feature>
<keyword evidence="14" id="KW-1185">Reference proteome</keyword>
<comment type="subcellular location">
    <subcellularLocation>
        <location evidence="1">Endoplasmic reticulum membrane</location>
        <topology evidence="1">Multi-pass membrane protein</topology>
    </subcellularLocation>
</comment>
<keyword evidence="10 12" id="KW-0472">Membrane</keyword>
<dbReference type="PANTHER" id="PTHR12443">
    <property type="entry name" value="TRANSLOCATION PROTEIN SEC62"/>
    <property type="match status" value="1"/>
</dbReference>
<evidence type="ECO:0000256" key="9">
    <source>
        <dbReference type="ARBA" id="ARBA00023010"/>
    </source>
</evidence>